<dbReference type="PANTHER" id="PTHR30153:SF2">
    <property type="entry name" value="REPLICATIVE DNA HELICASE"/>
    <property type="match status" value="1"/>
</dbReference>
<dbReference type="KEGG" id="vg:22276992"/>
<keyword evidence="2" id="KW-0347">Helicase</keyword>
<proteinExistence type="predicted"/>
<dbReference type="RefSeq" id="YP_009099093.1">
    <property type="nucleotide sequence ID" value="NC_025423.1"/>
</dbReference>
<evidence type="ECO:0000313" key="3">
    <source>
        <dbReference type="Proteomes" id="UP000027382"/>
    </source>
</evidence>
<dbReference type="GO" id="GO:0006260">
    <property type="term" value="P:DNA replication"/>
    <property type="evidence" value="ECO:0007669"/>
    <property type="project" value="InterPro"/>
</dbReference>
<dbReference type="PANTHER" id="PTHR30153">
    <property type="entry name" value="REPLICATIVE DNA HELICASE DNAB"/>
    <property type="match status" value="1"/>
</dbReference>
<protein>
    <submittedName>
        <fullName evidence="2">Putative helicase</fullName>
    </submittedName>
</protein>
<keyword evidence="3" id="KW-1185">Reference proteome</keyword>
<name>A0A068EP85_9CAUD</name>
<keyword evidence="2" id="KW-0067">ATP-binding</keyword>
<dbReference type="InterPro" id="IPR027417">
    <property type="entry name" value="P-loop_NTPase"/>
</dbReference>
<dbReference type="Gene3D" id="3.40.50.300">
    <property type="entry name" value="P-loop containing nucleotide triphosphate hydrolases"/>
    <property type="match status" value="1"/>
</dbReference>
<keyword evidence="2" id="KW-0378">Hydrolase</keyword>
<dbReference type="Pfam" id="PF03796">
    <property type="entry name" value="DnaB_C"/>
    <property type="match status" value="1"/>
</dbReference>
<evidence type="ECO:0000313" key="2">
    <source>
        <dbReference type="EMBL" id="AID50484.1"/>
    </source>
</evidence>
<sequence length="461" mass="52536">MVFSFIKSEDSLKGVAYCMPETYEFSESFQSKILALMARDKVFYITFREVLKPKFLRKDIHIDMARIIQEHYERESDRATKKGTEVNPPTTEVLWEEIRKLTKNNKLKAQIKDQYEDCVLDIFEADLSDAEYIKDNVIAFGRRAAIEQAIWDSVGLLEKGSQDDFNKIEDLVGKALRIGEDIGDLGTDYYANAQERVENYREGNDGVRRIPTGIHGVDKVLHGGLGGGELGVVIAPPNRGKSIALTNIGAGAVMEGYNVVHFTLEMPEKQVTKRYDQRLMGKSFEYMKDNPDKVLKAIMNMQATKRGQLFVKKYKTSDCTVHTMRSYLTRLWMEKGVKPDVIIVDYGDLVQPRRTYADKRFELESVYLDLRDLAAEYNCPVWTASQANRGALDKKVITIGDLAEAFNKANIADFMMALCQTTEEKEDGEMRIYVSKHRDGEANLTINNEIDYATMTLSSYE</sequence>
<dbReference type="SUPFAM" id="SSF52540">
    <property type="entry name" value="P-loop containing nucleoside triphosphate hydrolases"/>
    <property type="match status" value="1"/>
</dbReference>
<feature type="domain" description="SF4 helicase" evidence="1">
    <location>
        <begin position="203"/>
        <end position="461"/>
    </location>
</feature>
<evidence type="ECO:0000259" key="1">
    <source>
        <dbReference type="PROSITE" id="PS51199"/>
    </source>
</evidence>
<dbReference type="PROSITE" id="PS51199">
    <property type="entry name" value="SF4_HELICASE"/>
    <property type="match status" value="1"/>
</dbReference>
<reference evidence="2" key="1">
    <citation type="journal article" date="2014" name="Virology">
        <title>The odd one out: Bacillus ACT bacteriophage CP-51 exhibits unusual properties compared to related Spounavirinae W.Ph. and Bastille.</title>
        <authorList>
            <person name="Klumpp J."/>
            <person name="Schmuki M."/>
            <person name="Sozhamannan S."/>
            <person name="Beyer W."/>
            <person name="Fouts D.E."/>
            <person name="Bernbach V."/>
            <person name="Calendar R."/>
            <person name="Loessner M.J."/>
        </authorList>
    </citation>
    <scope>NUCLEOTIDE SEQUENCE [LARGE SCALE GENOMIC DNA]</scope>
</reference>
<dbReference type="InterPro" id="IPR007694">
    <property type="entry name" value="DNA_helicase_DnaB-like_C"/>
</dbReference>
<dbReference type="GeneID" id="22276992"/>
<accession>A0A068EP85</accession>
<organism evidence="2 3">
    <name type="scientific">Bacillus phage CP-51</name>
    <dbReference type="NCBI Taxonomy" id="1391188"/>
    <lineage>
        <taxon>Viruses</taxon>
        <taxon>Duplodnaviria</taxon>
        <taxon>Heunggongvirae</taxon>
        <taxon>Uroviricota</taxon>
        <taxon>Caudoviricetes</taxon>
        <taxon>Herelleviridae</taxon>
        <taxon>Spounavirinae</taxon>
        <taxon>Siminovitchvirus</taxon>
        <taxon>Siminovitchvirus CP51</taxon>
    </lineage>
</organism>
<keyword evidence="2" id="KW-0547">Nucleotide-binding</keyword>
<dbReference type="OrthoDB" id="2035at10239"/>
<dbReference type="EMBL" id="KF554508">
    <property type="protein sequence ID" value="AID50484.1"/>
    <property type="molecule type" value="Genomic_DNA"/>
</dbReference>
<dbReference type="GO" id="GO:0005524">
    <property type="term" value="F:ATP binding"/>
    <property type="evidence" value="ECO:0007669"/>
    <property type="project" value="InterPro"/>
</dbReference>
<dbReference type="GO" id="GO:0003678">
    <property type="term" value="F:DNA helicase activity"/>
    <property type="evidence" value="ECO:0007669"/>
    <property type="project" value="InterPro"/>
</dbReference>
<dbReference type="Proteomes" id="UP000027382">
    <property type="component" value="Segment"/>
</dbReference>